<evidence type="ECO:0000313" key="2">
    <source>
        <dbReference type="EMBL" id="TXG76472.1"/>
    </source>
</evidence>
<feature type="transmembrane region" description="Helical" evidence="1">
    <location>
        <begin position="45"/>
        <end position="66"/>
    </location>
</feature>
<name>A0A5C7J6D8_9BACT</name>
<organism evidence="2 3">
    <name type="scientific">Candidatus Dojkabacteria bacterium</name>
    <dbReference type="NCBI Taxonomy" id="2099670"/>
    <lineage>
        <taxon>Bacteria</taxon>
        <taxon>Candidatus Dojkabacteria</taxon>
    </lineage>
</organism>
<dbReference type="EMBL" id="SSDS01000072">
    <property type="protein sequence ID" value="TXG76472.1"/>
    <property type="molecule type" value="Genomic_DNA"/>
</dbReference>
<feature type="transmembrane region" description="Helical" evidence="1">
    <location>
        <begin position="113"/>
        <end position="136"/>
    </location>
</feature>
<keyword evidence="1" id="KW-0812">Transmembrane</keyword>
<dbReference type="Pfam" id="PF11188">
    <property type="entry name" value="DUF2975"/>
    <property type="match status" value="1"/>
</dbReference>
<gene>
    <name evidence="2" type="ORF">E6Q11_04380</name>
</gene>
<accession>A0A5C7J6D8</accession>
<evidence type="ECO:0000256" key="1">
    <source>
        <dbReference type="SAM" id="Phobius"/>
    </source>
</evidence>
<comment type="caution">
    <text evidence="2">The sequence shown here is derived from an EMBL/GenBank/DDBJ whole genome shotgun (WGS) entry which is preliminary data.</text>
</comment>
<feature type="transmembrane region" description="Helical" evidence="1">
    <location>
        <begin position="87"/>
        <end position="107"/>
    </location>
</feature>
<proteinExistence type="predicted"/>
<evidence type="ECO:0000313" key="3">
    <source>
        <dbReference type="Proteomes" id="UP000321026"/>
    </source>
</evidence>
<feature type="transmembrane region" description="Helical" evidence="1">
    <location>
        <begin position="7"/>
        <end position="33"/>
    </location>
</feature>
<keyword evidence="1" id="KW-0472">Membrane</keyword>
<dbReference type="InterPro" id="IPR021354">
    <property type="entry name" value="DUF2975"/>
</dbReference>
<keyword evidence="1" id="KW-1133">Transmembrane helix</keyword>
<protein>
    <submittedName>
        <fullName evidence="2">DUF2975 domain-containing protein</fullName>
    </submittedName>
</protein>
<dbReference type="AlphaFoldDB" id="A0A5C7J6D8"/>
<reference evidence="2 3" key="1">
    <citation type="submission" date="2018-09" db="EMBL/GenBank/DDBJ databases">
        <title>Metagenome Assembled Genomes from an Advanced Water Purification Facility.</title>
        <authorList>
            <person name="Stamps B.W."/>
            <person name="Spear J.R."/>
        </authorList>
    </citation>
    <scope>NUCLEOTIDE SEQUENCE [LARGE SCALE GENOMIC DNA]</scope>
    <source>
        <strain evidence="2">Bin_63_2</strain>
    </source>
</reference>
<sequence>MDKSSTLFLRLVLILIAVIAGAVCAFVLPAGIASDNTGYYKPILLWLYLPAIPFFVALIQSFKLLNLIDKNKAFSEKSVNSLRIIKYCGLVISAIFLAGMPMVYFAAEKDDAPGVILVGLVFVFASFVVATFAGVLQKLLQNALEIKSENDLTV</sequence>
<dbReference type="Proteomes" id="UP000321026">
    <property type="component" value="Unassembled WGS sequence"/>
</dbReference>